<feature type="non-terminal residue" evidence="1">
    <location>
        <position position="88"/>
    </location>
</feature>
<sequence>MIAINYNSINDFYWDKYDESNSLCCLITMSNFEGIYNDLEARIERNANGSIISIIPYQDLNNTQKMNKQTRLSIPKENQIKILSISSD</sequence>
<dbReference type="Proteomes" id="UP000789860">
    <property type="component" value="Unassembled WGS sequence"/>
</dbReference>
<keyword evidence="2" id="KW-1185">Reference proteome</keyword>
<accession>A0ACA9K6E1</accession>
<proteinExistence type="predicted"/>
<reference evidence="1" key="1">
    <citation type="submission" date="2021-06" db="EMBL/GenBank/DDBJ databases">
        <authorList>
            <person name="Kallberg Y."/>
            <person name="Tangrot J."/>
            <person name="Rosling A."/>
        </authorList>
    </citation>
    <scope>NUCLEOTIDE SEQUENCE</scope>
    <source>
        <strain evidence="1">AU212A</strain>
    </source>
</reference>
<gene>
    <name evidence="1" type="ORF">SCALOS_LOCUS1334</name>
</gene>
<name>A0ACA9K6E1_9GLOM</name>
<evidence type="ECO:0000313" key="2">
    <source>
        <dbReference type="Proteomes" id="UP000789860"/>
    </source>
</evidence>
<organism evidence="1 2">
    <name type="scientific">Scutellospora calospora</name>
    <dbReference type="NCBI Taxonomy" id="85575"/>
    <lineage>
        <taxon>Eukaryota</taxon>
        <taxon>Fungi</taxon>
        <taxon>Fungi incertae sedis</taxon>
        <taxon>Mucoromycota</taxon>
        <taxon>Glomeromycotina</taxon>
        <taxon>Glomeromycetes</taxon>
        <taxon>Diversisporales</taxon>
        <taxon>Gigasporaceae</taxon>
        <taxon>Scutellospora</taxon>
    </lineage>
</organism>
<protein>
    <submittedName>
        <fullName evidence="1">8575_t:CDS:1</fullName>
    </submittedName>
</protein>
<evidence type="ECO:0000313" key="1">
    <source>
        <dbReference type="EMBL" id="CAG8454337.1"/>
    </source>
</evidence>
<comment type="caution">
    <text evidence="1">The sequence shown here is derived from an EMBL/GenBank/DDBJ whole genome shotgun (WGS) entry which is preliminary data.</text>
</comment>
<dbReference type="EMBL" id="CAJVPM010000896">
    <property type="protein sequence ID" value="CAG8454337.1"/>
    <property type="molecule type" value="Genomic_DNA"/>
</dbReference>